<proteinExistence type="predicted"/>
<dbReference type="SUPFAM" id="SSF53822">
    <property type="entry name" value="Periplasmic binding protein-like I"/>
    <property type="match status" value="1"/>
</dbReference>
<keyword evidence="2" id="KW-0732">Signal</keyword>
<dbReference type="GO" id="GO:0030288">
    <property type="term" value="C:outer membrane-bounded periplasmic space"/>
    <property type="evidence" value="ECO:0007669"/>
    <property type="project" value="TreeGrafter"/>
</dbReference>
<comment type="subcellular location">
    <subcellularLocation>
        <location evidence="1">Cell envelope</location>
    </subcellularLocation>
</comment>
<feature type="domain" description="Periplasmic binding protein" evidence="3">
    <location>
        <begin position="35"/>
        <end position="295"/>
    </location>
</feature>
<protein>
    <submittedName>
        <fullName evidence="4">Sugar ABC transporter substrate-binding protein</fullName>
    </submittedName>
</protein>
<dbReference type="OrthoDB" id="9773673at2"/>
<evidence type="ECO:0000259" key="3">
    <source>
        <dbReference type="Pfam" id="PF13407"/>
    </source>
</evidence>
<dbReference type="InterPro" id="IPR025997">
    <property type="entry name" value="SBP_2_dom"/>
</dbReference>
<evidence type="ECO:0000313" key="4">
    <source>
        <dbReference type="EMBL" id="MPY41889.1"/>
    </source>
</evidence>
<dbReference type="InterPro" id="IPR050555">
    <property type="entry name" value="Bact_Solute-Bind_Prot2"/>
</dbReference>
<dbReference type="Proteomes" id="UP000326979">
    <property type="component" value="Unassembled WGS sequence"/>
</dbReference>
<accession>A0A5N8W3L8</accession>
<evidence type="ECO:0000256" key="2">
    <source>
        <dbReference type="ARBA" id="ARBA00022729"/>
    </source>
</evidence>
<comment type="caution">
    <text evidence="4">The sequence shown here is derived from an EMBL/GenBank/DDBJ whole genome shotgun (WGS) entry which is preliminary data.</text>
</comment>
<keyword evidence="5" id="KW-1185">Reference proteome</keyword>
<dbReference type="PANTHER" id="PTHR30036">
    <property type="entry name" value="D-XYLOSE-BINDING PERIPLASMIC PROTEIN"/>
    <property type="match status" value="1"/>
</dbReference>
<dbReference type="InterPro" id="IPR028082">
    <property type="entry name" value="Peripla_BP_I"/>
</dbReference>
<sequence>MAASAAALSLASCGVVGGVGSETKASPAKGDDITVGVLMPDKETARYEEFDYPIIKKRVAQLTNNKGTVLYANAQKDAKTQNRQLEDMVADKVVDIVIVDAVDSKAIASSIKKAKAAEIPVIAYDRLAQGPIDAYISFDNELVGEVQGRALVEKLGDSTASKIIMMNGSTTDPNAAQFKAGAMEELQDNVTISKMYDTKDWNPANAKVNMEKAIAAVGLDNIDGVYAANDGIAGAVVDVLKTAGVAKVPPVTGQDADLAAVQRVVSGDQYMTVYKSYLLEANTAAEMAVAKVQGRSIEFDALTRDRVDSPTQEDIPAQLVQPVALTRENIEDTVVGDGLYTVKQICTAKYRADCQEIGLLD</sequence>
<dbReference type="Pfam" id="PF13407">
    <property type="entry name" value="Peripla_BP_4"/>
    <property type="match status" value="1"/>
</dbReference>
<dbReference type="PANTHER" id="PTHR30036:SF1">
    <property type="entry name" value="D-XYLOSE-BINDING PERIPLASMIC PROTEIN"/>
    <property type="match status" value="1"/>
</dbReference>
<reference evidence="4 5" key="1">
    <citation type="submission" date="2019-07" db="EMBL/GenBank/DDBJ databases">
        <title>New species of Amycolatopsis and Streptomyces.</title>
        <authorList>
            <person name="Duangmal K."/>
            <person name="Teo W.F.A."/>
            <person name="Lipun K."/>
        </authorList>
    </citation>
    <scope>NUCLEOTIDE SEQUENCE [LARGE SCALE GENOMIC DNA]</scope>
    <source>
        <strain evidence="4 5">TISTR 2346</strain>
    </source>
</reference>
<evidence type="ECO:0000313" key="5">
    <source>
        <dbReference type="Proteomes" id="UP000326979"/>
    </source>
</evidence>
<dbReference type="GO" id="GO:0030246">
    <property type="term" value="F:carbohydrate binding"/>
    <property type="evidence" value="ECO:0007669"/>
    <property type="project" value="TreeGrafter"/>
</dbReference>
<organism evidence="4 5">
    <name type="scientific">Streptomyces phyllanthi</name>
    <dbReference type="NCBI Taxonomy" id="1803180"/>
    <lineage>
        <taxon>Bacteria</taxon>
        <taxon>Bacillati</taxon>
        <taxon>Actinomycetota</taxon>
        <taxon>Actinomycetes</taxon>
        <taxon>Kitasatosporales</taxon>
        <taxon>Streptomycetaceae</taxon>
        <taxon>Streptomyces</taxon>
    </lineage>
</organism>
<dbReference type="EMBL" id="VJZE01000120">
    <property type="protein sequence ID" value="MPY41889.1"/>
    <property type="molecule type" value="Genomic_DNA"/>
</dbReference>
<gene>
    <name evidence="4" type="ORF">FNH04_18875</name>
</gene>
<evidence type="ECO:0000256" key="1">
    <source>
        <dbReference type="ARBA" id="ARBA00004196"/>
    </source>
</evidence>
<dbReference type="Gene3D" id="3.40.50.2300">
    <property type="match status" value="2"/>
</dbReference>
<dbReference type="AlphaFoldDB" id="A0A5N8W3L8"/>
<name>A0A5N8W3L8_9ACTN</name>